<dbReference type="Pfam" id="PF13561">
    <property type="entry name" value="adh_short_C2"/>
    <property type="match status" value="1"/>
</dbReference>
<name>A0ABV8RIY4_9SPHN</name>
<dbReference type="PANTHER" id="PTHR43296">
    <property type="entry name" value="PEROXISOMAL 2,4-DIENOYL-COA REDUCTASE"/>
    <property type="match status" value="1"/>
</dbReference>
<accession>A0ABV8RIY4</accession>
<evidence type="ECO:0000313" key="3">
    <source>
        <dbReference type="EMBL" id="MFC4292867.1"/>
    </source>
</evidence>
<keyword evidence="1" id="KW-0521">NADP</keyword>
<sequence length="269" mass="28118">MLSQTFLPDLLKGKTAFVAGASSGINLQCARRYAEAGARVFIISRSEDKIAAAAQQLRGDGLDVTGMACDVRDAARLKEALSACRDAYGPIDIVLSGAAGNFIAPALGMSANAFKTVVDIDLLGTFNVFHGCYEYLNEGGASLVAITAGQAVRPMMYQIHACAAKAGVNQVIKCLAMEWGPKNIRVNGISPGPIGDTEGMIRLAPNEQAVEASKKRIPLRDWGTKDDIGDACLWLASDAARYVSGAIINVDGGSELGDASGDAFGMKGD</sequence>
<comment type="caution">
    <text evidence="3">The sequence shown here is derived from an EMBL/GenBank/DDBJ whole genome shotgun (WGS) entry which is preliminary data.</text>
</comment>
<dbReference type="Gene3D" id="3.40.50.720">
    <property type="entry name" value="NAD(P)-binding Rossmann-like Domain"/>
    <property type="match status" value="1"/>
</dbReference>
<evidence type="ECO:0000256" key="1">
    <source>
        <dbReference type="ARBA" id="ARBA00022857"/>
    </source>
</evidence>
<dbReference type="InterPro" id="IPR002347">
    <property type="entry name" value="SDR_fam"/>
</dbReference>
<dbReference type="PANTHER" id="PTHR43296:SF2">
    <property type="entry name" value="PEROXISOMAL 2,4-DIENOYL-COA REDUCTASE [(3E)-ENOYL-COA-PRODUCING]"/>
    <property type="match status" value="1"/>
</dbReference>
<evidence type="ECO:0000313" key="4">
    <source>
        <dbReference type="Proteomes" id="UP001595887"/>
    </source>
</evidence>
<protein>
    <submittedName>
        <fullName evidence="3">SDR family oxidoreductase</fullName>
    </submittedName>
</protein>
<dbReference type="InterPro" id="IPR036291">
    <property type="entry name" value="NAD(P)-bd_dom_sf"/>
</dbReference>
<dbReference type="SUPFAM" id="SSF51735">
    <property type="entry name" value="NAD(P)-binding Rossmann-fold domains"/>
    <property type="match status" value="1"/>
</dbReference>
<dbReference type="Proteomes" id="UP001595887">
    <property type="component" value="Unassembled WGS sequence"/>
</dbReference>
<evidence type="ECO:0000256" key="2">
    <source>
        <dbReference type="ARBA" id="ARBA00023002"/>
    </source>
</evidence>
<dbReference type="PRINTS" id="PR00081">
    <property type="entry name" value="GDHRDH"/>
</dbReference>
<organism evidence="3 4">
    <name type="scientific">Sphingorhabdus arenilitoris</name>
    <dbReference type="NCBI Taxonomy" id="1490041"/>
    <lineage>
        <taxon>Bacteria</taxon>
        <taxon>Pseudomonadati</taxon>
        <taxon>Pseudomonadota</taxon>
        <taxon>Alphaproteobacteria</taxon>
        <taxon>Sphingomonadales</taxon>
        <taxon>Sphingomonadaceae</taxon>
        <taxon>Sphingorhabdus</taxon>
    </lineage>
</organism>
<keyword evidence="4" id="KW-1185">Reference proteome</keyword>
<dbReference type="NCBIfam" id="NF005752">
    <property type="entry name" value="PRK07576.1"/>
    <property type="match status" value="1"/>
</dbReference>
<proteinExistence type="predicted"/>
<dbReference type="RefSeq" id="WP_381425011.1">
    <property type="nucleotide sequence ID" value="NZ_JBHSDH010000013.1"/>
</dbReference>
<reference evidence="4" key="1">
    <citation type="journal article" date="2019" name="Int. J. Syst. Evol. Microbiol.">
        <title>The Global Catalogue of Microorganisms (GCM) 10K type strain sequencing project: providing services to taxonomists for standard genome sequencing and annotation.</title>
        <authorList>
            <consortium name="The Broad Institute Genomics Platform"/>
            <consortium name="The Broad Institute Genome Sequencing Center for Infectious Disease"/>
            <person name="Wu L."/>
            <person name="Ma J."/>
        </authorList>
    </citation>
    <scope>NUCLEOTIDE SEQUENCE [LARGE SCALE GENOMIC DNA]</scope>
    <source>
        <strain evidence="4">CECT 8531</strain>
    </source>
</reference>
<keyword evidence="2" id="KW-0560">Oxidoreductase</keyword>
<dbReference type="EMBL" id="JBHSDH010000013">
    <property type="protein sequence ID" value="MFC4292867.1"/>
    <property type="molecule type" value="Genomic_DNA"/>
</dbReference>
<gene>
    <name evidence="3" type="ORF">ACFOWX_10625</name>
</gene>
<dbReference type="InterPro" id="IPR045017">
    <property type="entry name" value="DECR2-like"/>
</dbReference>